<gene>
    <name evidence="1" type="ORF">WA1_43515</name>
</gene>
<sequence>MKMVCRDDDNQLTNGYYIKKSQIIYKKLYSSFHLYEVNHVWAHCPAPKRTSIGEGGSRVESTAVLLIQDGQG</sequence>
<comment type="caution">
    <text evidence="1">The sequence shown here is derived from an EMBL/GenBank/DDBJ whole genome shotgun (WGS) entry which is preliminary data.</text>
</comment>
<protein>
    <submittedName>
        <fullName evidence="1">Uncharacterized protein</fullName>
    </submittedName>
</protein>
<dbReference type="EMBL" id="ANNX02000047">
    <property type="protein sequence ID" value="KYC36560.1"/>
    <property type="molecule type" value="Genomic_DNA"/>
</dbReference>
<accession>A0A139WVU7</accession>
<organism evidence="1 2">
    <name type="scientific">Scytonema hofmannii PCC 7110</name>
    <dbReference type="NCBI Taxonomy" id="128403"/>
    <lineage>
        <taxon>Bacteria</taxon>
        <taxon>Bacillati</taxon>
        <taxon>Cyanobacteriota</taxon>
        <taxon>Cyanophyceae</taxon>
        <taxon>Nostocales</taxon>
        <taxon>Scytonemataceae</taxon>
        <taxon>Scytonema</taxon>
    </lineage>
</organism>
<dbReference type="AlphaFoldDB" id="A0A139WVU7"/>
<evidence type="ECO:0000313" key="1">
    <source>
        <dbReference type="EMBL" id="KYC36560.1"/>
    </source>
</evidence>
<name>A0A139WVU7_9CYAN</name>
<reference evidence="1 2" key="1">
    <citation type="journal article" date="2013" name="Genome Biol. Evol.">
        <title>Genomes of Stigonematalean cyanobacteria (subsection V) and the evolution of oxygenic photosynthesis from prokaryotes to plastids.</title>
        <authorList>
            <person name="Dagan T."/>
            <person name="Roettger M."/>
            <person name="Stucken K."/>
            <person name="Landan G."/>
            <person name="Koch R."/>
            <person name="Major P."/>
            <person name="Gould S.B."/>
            <person name="Goremykin V.V."/>
            <person name="Rippka R."/>
            <person name="Tandeau de Marsac N."/>
            <person name="Gugger M."/>
            <person name="Lockhart P.J."/>
            <person name="Allen J.F."/>
            <person name="Brune I."/>
            <person name="Maus I."/>
            <person name="Puhler A."/>
            <person name="Martin W.F."/>
        </authorList>
    </citation>
    <scope>NUCLEOTIDE SEQUENCE [LARGE SCALE GENOMIC DNA]</scope>
    <source>
        <strain evidence="1 2">PCC 7110</strain>
    </source>
</reference>
<evidence type="ECO:0000313" key="2">
    <source>
        <dbReference type="Proteomes" id="UP000076925"/>
    </source>
</evidence>
<proteinExistence type="predicted"/>
<dbReference type="Proteomes" id="UP000076925">
    <property type="component" value="Unassembled WGS sequence"/>
</dbReference>
<keyword evidence="2" id="KW-1185">Reference proteome</keyword>